<organism evidence="2 3">
    <name type="scientific">Bactrocera dorsalis</name>
    <name type="common">Oriental fruit fly</name>
    <name type="synonym">Dacus dorsalis</name>
    <dbReference type="NCBI Taxonomy" id="27457"/>
    <lineage>
        <taxon>Eukaryota</taxon>
        <taxon>Metazoa</taxon>
        <taxon>Ecdysozoa</taxon>
        <taxon>Arthropoda</taxon>
        <taxon>Hexapoda</taxon>
        <taxon>Insecta</taxon>
        <taxon>Pterygota</taxon>
        <taxon>Neoptera</taxon>
        <taxon>Endopterygota</taxon>
        <taxon>Diptera</taxon>
        <taxon>Brachycera</taxon>
        <taxon>Muscomorpha</taxon>
        <taxon>Tephritoidea</taxon>
        <taxon>Tephritidae</taxon>
        <taxon>Bactrocera</taxon>
        <taxon>Bactrocera</taxon>
    </lineage>
</organism>
<dbReference type="InterPro" id="IPR012337">
    <property type="entry name" value="RNaseH-like_sf"/>
</dbReference>
<dbReference type="PANTHER" id="PTHR45749:SF21">
    <property type="entry name" value="DUF4371 DOMAIN-CONTAINING PROTEIN"/>
    <property type="match status" value="1"/>
</dbReference>
<dbReference type="Pfam" id="PF14291">
    <property type="entry name" value="DUF4371"/>
    <property type="match status" value="1"/>
</dbReference>
<evidence type="ECO:0000259" key="1">
    <source>
        <dbReference type="Pfam" id="PF14291"/>
    </source>
</evidence>
<proteinExistence type="predicted"/>
<accession>A0ABM3K2Y8</accession>
<reference evidence="3" key="1">
    <citation type="submission" date="2025-08" db="UniProtKB">
        <authorList>
            <consortium name="RefSeq"/>
        </authorList>
    </citation>
    <scope>IDENTIFICATION</scope>
    <source>
        <tissue evidence="3">Adult</tissue>
    </source>
</reference>
<evidence type="ECO:0000313" key="3">
    <source>
        <dbReference type="RefSeq" id="XP_049315836.1"/>
    </source>
</evidence>
<dbReference type="RefSeq" id="XP_049315836.1">
    <property type="nucleotide sequence ID" value="XM_049459879.1"/>
</dbReference>
<name>A0ABM3K2Y8_BACDO</name>
<dbReference type="SUPFAM" id="SSF53098">
    <property type="entry name" value="Ribonuclease H-like"/>
    <property type="match status" value="1"/>
</dbReference>
<gene>
    <name evidence="3" type="primary">LOC125779242</name>
</gene>
<sequence length="322" mass="36231">MIAKNRKKLVPIVETIKLCGRQELSLRGTCDFGCIKFNESEPDINDGNFRAILRMRHKCGDIDLKQHDETLQLNATYYSPTIQNELISVCGEIIQKQLVTAINNAKSFSLLADETTDMSRQEQMSICVRYTELHNNVYIVREDFLTFVTVESTTGASLAQTILESLHNMQIDCNYLVGQGYDGAASMKGNVNGVQAIIREKYPEALYVHCSSHSLNLALCHSCQIQPIRNAIGIIKSIGLFFKSSAKRTNCLTEYIKQNMPETKWRTLTAMCETRWVENHDGLLRFKEIFKAIVGALEELSGNSDCDTSSKAFSFIRSISTS</sequence>
<protein>
    <submittedName>
        <fullName evidence="3">Zinc finger MYM-type protein 1-like</fullName>
    </submittedName>
</protein>
<dbReference type="InterPro" id="IPR025398">
    <property type="entry name" value="DUF4371"/>
</dbReference>
<keyword evidence="2" id="KW-1185">Reference proteome</keyword>
<feature type="domain" description="DUF4371" evidence="1">
    <location>
        <begin position="37"/>
        <end position="193"/>
    </location>
</feature>
<dbReference type="Proteomes" id="UP001652620">
    <property type="component" value="Chromosome 6"/>
</dbReference>
<evidence type="ECO:0000313" key="2">
    <source>
        <dbReference type="Proteomes" id="UP001652620"/>
    </source>
</evidence>
<dbReference type="GeneID" id="125779242"/>
<dbReference type="PANTHER" id="PTHR45749">
    <property type="match status" value="1"/>
</dbReference>